<dbReference type="Proteomes" id="UP000002931">
    <property type="component" value="Unassembled WGS sequence"/>
</dbReference>
<keyword evidence="3" id="KW-1185">Reference proteome</keyword>
<dbReference type="AlphaFoldDB" id="A3VGX7"/>
<reference evidence="2 3" key="1">
    <citation type="journal article" date="2010" name="J. Bacteriol.">
        <title>Genome sequences of Pelagibaca bermudensis HTCC2601T and Maritimibacter alkaliphilus HTCC2654T, the type strains of two marine Roseobacter genera.</title>
        <authorList>
            <person name="Thrash J.C."/>
            <person name="Cho J.C."/>
            <person name="Ferriera S."/>
            <person name="Johnson J."/>
            <person name="Vergin K.L."/>
            <person name="Giovannoni S.J."/>
        </authorList>
    </citation>
    <scope>NUCLEOTIDE SEQUENCE [LARGE SCALE GENOMIC DNA]</scope>
    <source>
        <strain evidence="2 3">HTCC2654</strain>
    </source>
</reference>
<gene>
    <name evidence="2" type="ORF">RB2654_14640</name>
</gene>
<sequence>MQGVIDRIAPSAGKPVIGRPRFGHGIEGGKKIWRDHHVGGAGIGRIPPSVRLGRFDMRQTRGLHTPFVDQTLDMRHVAFRP</sequence>
<evidence type="ECO:0000256" key="1">
    <source>
        <dbReference type="SAM" id="MobiDB-lite"/>
    </source>
</evidence>
<dbReference type="EMBL" id="AAMT01000008">
    <property type="protein sequence ID" value="EAQ12532.1"/>
    <property type="molecule type" value="Genomic_DNA"/>
</dbReference>
<dbReference type="HOGENOM" id="CLU_2569767_0_0_5"/>
<evidence type="ECO:0000313" key="3">
    <source>
        <dbReference type="Proteomes" id="UP000002931"/>
    </source>
</evidence>
<dbReference type="STRING" id="314271.RB2654_14640"/>
<organism evidence="2 3">
    <name type="scientific">Maritimibacter alkaliphilus HTCC2654</name>
    <dbReference type="NCBI Taxonomy" id="314271"/>
    <lineage>
        <taxon>Bacteria</taxon>
        <taxon>Pseudomonadati</taxon>
        <taxon>Pseudomonadota</taxon>
        <taxon>Alphaproteobacteria</taxon>
        <taxon>Rhodobacterales</taxon>
        <taxon>Roseobacteraceae</taxon>
        <taxon>Maritimibacter</taxon>
    </lineage>
</organism>
<evidence type="ECO:0000313" key="2">
    <source>
        <dbReference type="EMBL" id="EAQ12532.1"/>
    </source>
</evidence>
<accession>A3VGX7</accession>
<comment type="caution">
    <text evidence="2">The sequence shown here is derived from an EMBL/GenBank/DDBJ whole genome shotgun (WGS) entry which is preliminary data.</text>
</comment>
<proteinExistence type="predicted"/>
<feature type="region of interest" description="Disordered" evidence="1">
    <location>
        <begin position="1"/>
        <end position="21"/>
    </location>
</feature>
<protein>
    <submittedName>
        <fullName evidence="2">Uncharacterized protein</fullName>
    </submittedName>
</protein>
<name>A3VGX7_9RHOB</name>